<organism evidence="5 6">
    <name type="scientific">Edaphosphingomonas laterariae</name>
    <dbReference type="NCBI Taxonomy" id="861865"/>
    <lineage>
        <taxon>Bacteria</taxon>
        <taxon>Pseudomonadati</taxon>
        <taxon>Pseudomonadota</taxon>
        <taxon>Alphaproteobacteria</taxon>
        <taxon>Sphingomonadales</taxon>
        <taxon>Rhizorhabdaceae</taxon>
        <taxon>Edaphosphingomonas</taxon>
    </lineage>
</organism>
<dbReference type="InterPro" id="IPR050204">
    <property type="entry name" value="AraC_XylS_family_regulators"/>
</dbReference>
<dbReference type="Gene3D" id="1.10.10.60">
    <property type="entry name" value="Homeodomain-like"/>
    <property type="match status" value="2"/>
</dbReference>
<dbReference type="RefSeq" id="WP_179220901.1">
    <property type="nucleotide sequence ID" value="NZ_FZOS01000030.1"/>
</dbReference>
<keyword evidence="6" id="KW-1185">Reference proteome</keyword>
<sequence length="285" mass="31487">MSVEPKILAACRSAIGDVKLLEWHWPSPMDVTATEERLMIEMSLPPHASDGRACFPDIEPDQYSFMGNIFLRPAGVRLRVKSAGGQVRVIRCAVEPAVYARIAGTRLDWTADALKTCLNLRGGVLQPLLRRLVHELEAPGAASTTFVEACVTALIIETARIVHLQSDTTAHGRLAAWQYRKVTERLAEDGPLPSVSELAALCGVGNRHFLRLFRSLTGETASAFIDRARIDRARRLLTESELSLKEIAARLGFAHPSNFSTAFRRATNLSPTQFRQISRRQTSSS</sequence>
<proteinExistence type="predicted"/>
<dbReference type="GO" id="GO:0043565">
    <property type="term" value="F:sequence-specific DNA binding"/>
    <property type="evidence" value="ECO:0007669"/>
    <property type="project" value="InterPro"/>
</dbReference>
<evidence type="ECO:0000259" key="4">
    <source>
        <dbReference type="PROSITE" id="PS01124"/>
    </source>
</evidence>
<dbReference type="SMART" id="SM00342">
    <property type="entry name" value="HTH_ARAC"/>
    <property type="match status" value="1"/>
</dbReference>
<dbReference type="InterPro" id="IPR020449">
    <property type="entry name" value="Tscrpt_reg_AraC-type_HTH"/>
</dbReference>
<evidence type="ECO:0000256" key="2">
    <source>
        <dbReference type="ARBA" id="ARBA00023125"/>
    </source>
</evidence>
<evidence type="ECO:0000256" key="1">
    <source>
        <dbReference type="ARBA" id="ARBA00023015"/>
    </source>
</evidence>
<evidence type="ECO:0000313" key="6">
    <source>
        <dbReference type="Proteomes" id="UP000198281"/>
    </source>
</evidence>
<gene>
    <name evidence="5" type="ORF">SAMN06295912_13026</name>
</gene>
<dbReference type="InterPro" id="IPR018062">
    <property type="entry name" value="HTH_AraC-typ_CS"/>
</dbReference>
<dbReference type="PANTHER" id="PTHR46796:SF6">
    <property type="entry name" value="ARAC SUBFAMILY"/>
    <property type="match status" value="1"/>
</dbReference>
<dbReference type="InterPro" id="IPR018060">
    <property type="entry name" value="HTH_AraC"/>
</dbReference>
<dbReference type="Pfam" id="PF12833">
    <property type="entry name" value="HTH_18"/>
    <property type="match status" value="1"/>
</dbReference>
<keyword evidence="2" id="KW-0238">DNA-binding</keyword>
<dbReference type="PANTHER" id="PTHR46796">
    <property type="entry name" value="HTH-TYPE TRANSCRIPTIONAL ACTIVATOR RHAS-RELATED"/>
    <property type="match status" value="1"/>
</dbReference>
<protein>
    <submittedName>
        <fullName evidence="5">AraC family transcriptional regulator</fullName>
    </submittedName>
</protein>
<dbReference type="PROSITE" id="PS00041">
    <property type="entry name" value="HTH_ARAC_FAMILY_1"/>
    <property type="match status" value="1"/>
</dbReference>
<dbReference type="SUPFAM" id="SSF46689">
    <property type="entry name" value="Homeodomain-like"/>
    <property type="match status" value="1"/>
</dbReference>
<name>A0A239J8P2_9SPHN</name>
<dbReference type="Proteomes" id="UP000198281">
    <property type="component" value="Unassembled WGS sequence"/>
</dbReference>
<dbReference type="PROSITE" id="PS01124">
    <property type="entry name" value="HTH_ARAC_FAMILY_2"/>
    <property type="match status" value="1"/>
</dbReference>
<evidence type="ECO:0000256" key="3">
    <source>
        <dbReference type="ARBA" id="ARBA00023163"/>
    </source>
</evidence>
<keyword evidence="1" id="KW-0805">Transcription regulation</keyword>
<dbReference type="AlphaFoldDB" id="A0A239J8P2"/>
<reference evidence="6" key="1">
    <citation type="submission" date="2017-06" db="EMBL/GenBank/DDBJ databases">
        <authorList>
            <person name="Varghese N."/>
            <person name="Submissions S."/>
        </authorList>
    </citation>
    <scope>NUCLEOTIDE SEQUENCE [LARGE SCALE GENOMIC DNA]</scope>
    <source>
        <strain evidence="6">LNB2</strain>
    </source>
</reference>
<keyword evidence="3" id="KW-0804">Transcription</keyword>
<dbReference type="InterPro" id="IPR009057">
    <property type="entry name" value="Homeodomain-like_sf"/>
</dbReference>
<evidence type="ECO:0000313" key="5">
    <source>
        <dbReference type="EMBL" id="SNT01024.1"/>
    </source>
</evidence>
<dbReference type="PRINTS" id="PR00032">
    <property type="entry name" value="HTHARAC"/>
</dbReference>
<dbReference type="EMBL" id="FZOS01000030">
    <property type="protein sequence ID" value="SNT01024.1"/>
    <property type="molecule type" value="Genomic_DNA"/>
</dbReference>
<feature type="domain" description="HTH araC/xylS-type" evidence="4">
    <location>
        <begin position="182"/>
        <end position="277"/>
    </location>
</feature>
<accession>A0A239J8P2</accession>
<dbReference type="GO" id="GO:0003700">
    <property type="term" value="F:DNA-binding transcription factor activity"/>
    <property type="evidence" value="ECO:0007669"/>
    <property type="project" value="InterPro"/>
</dbReference>